<gene>
    <name evidence="1" type="ORF">E2C01_085894</name>
</gene>
<accession>A0A5B7J290</accession>
<evidence type="ECO:0000313" key="2">
    <source>
        <dbReference type="Proteomes" id="UP000324222"/>
    </source>
</evidence>
<dbReference type="Proteomes" id="UP000324222">
    <property type="component" value="Unassembled WGS sequence"/>
</dbReference>
<dbReference type="EMBL" id="VSRR010085923">
    <property type="protein sequence ID" value="MPC90890.1"/>
    <property type="molecule type" value="Genomic_DNA"/>
</dbReference>
<protein>
    <submittedName>
        <fullName evidence="1">Uncharacterized protein</fullName>
    </submittedName>
</protein>
<sequence>MSSGGIYFFNQCVNRETEERVALEDSVWAGLGETKRVRLDGGKLGCWGVSRRLIGVYRPSPVYRTTAQPRAHYLGNIPALILGHLSCKGRRNRRMKEKEEK</sequence>
<keyword evidence="2" id="KW-1185">Reference proteome</keyword>
<evidence type="ECO:0000313" key="1">
    <source>
        <dbReference type="EMBL" id="MPC90890.1"/>
    </source>
</evidence>
<organism evidence="1 2">
    <name type="scientific">Portunus trituberculatus</name>
    <name type="common">Swimming crab</name>
    <name type="synonym">Neptunus trituberculatus</name>
    <dbReference type="NCBI Taxonomy" id="210409"/>
    <lineage>
        <taxon>Eukaryota</taxon>
        <taxon>Metazoa</taxon>
        <taxon>Ecdysozoa</taxon>
        <taxon>Arthropoda</taxon>
        <taxon>Crustacea</taxon>
        <taxon>Multicrustacea</taxon>
        <taxon>Malacostraca</taxon>
        <taxon>Eumalacostraca</taxon>
        <taxon>Eucarida</taxon>
        <taxon>Decapoda</taxon>
        <taxon>Pleocyemata</taxon>
        <taxon>Brachyura</taxon>
        <taxon>Eubrachyura</taxon>
        <taxon>Portunoidea</taxon>
        <taxon>Portunidae</taxon>
        <taxon>Portuninae</taxon>
        <taxon>Portunus</taxon>
    </lineage>
</organism>
<proteinExistence type="predicted"/>
<reference evidence="1 2" key="1">
    <citation type="submission" date="2019-05" db="EMBL/GenBank/DDBJ databases">
        <title>Another draft genome of Portunus trituberculatus and its Hox gene families provides insights of decapod evolution.</title>
        <authorList>
            <person name="Jeong J.-H."/>
            <person name="Song I."/>
            <person name="Kim S."/>
            <person name="Choi T."/>
            <person name="Kim D."/>
            <person name="Ryu S."/>
            <person name="Kim W."/>
        </authorList>
    </citation>
    <scope>NUCLEOTIDE SEQUENCE [LARGE SCALE GENOMIC DNA]</scope>
    <source>
        <tissue evidence="1">Muscle</tissue>
    </source>
</reference>
<name>A0A5B7J290_PORTR</name>
<dbReference type="AlphaFoldDB" id="A0A5B7J290"/>
<comment type="caution">
    <text evidence="1">The sequence shown here is derived from an EMBL/GenBank/DDBJ whole genome shotgun (WGS) entry which is preliminary data.</text>
</comment>